<protein>
    <submittedName>
        <fullName evidence="2">Uncharacterized protein</fullName>
    </submittedName>
</protein>
<accession>A0A8T1KI37</accession>
<evidence type="ECO:0000313" key="3">
    <source>
        <dbReference type="Proteomes" id="UP000736787"/>
    </source>
</evidence>
<feature type="region of interest" description="Disordered" evidence="1">
    <location>
        <begin position="1"/>
        <end position="48"/>
    </location>
</feature>
<reference evidence="2" key="1">
    <citation type="submission" date="2018-10" db="EMBL/GenBank/DDBJ databases">
        <title>Effector identification in a new, highly contiguous assembly of the strawberry crown rot pathogen Phytophthora cactorum.</title>
        <authorList>
            <person name="Armitage A.D."/>
            <person name="Nellist C.F."/>
            <person name="Bates H."/>
            <person name="Vickerstaff R.J."/>
            <person name="Harrison R.J."/>
        </authorList>
    </citation>
    <scope>NUCLEOTIDE SEQUENCE</scope>
    <source>
        <strain evidence="2">4040</strain>
    </source>
</reference>
<gene>
    <name evidence="2" type="ORF">PC117_g25361</name>
</gene>
<evidence type="ECO:0000313" key="2">
    <source>
        <dbReference type="EMBL" id="KAG2886531.1"/>
    </source>
</evidence>
<dbReference type="AlphaFoldDB" id="A0A8T1KI37"/>
<proteinExistence type="predicted"/>
<sequence>MMELGPLHQRRSPSDTSAEFHQALKATGSQRSTRDIRSTRSVTPRPFLPTRIRSRRRLLFRRELGSPFSAGSSACRPPALAVAVTDPSLSSFLEDFSDDGSDGSAA</sequence>
<dbReference type="Proteomes" id="UP000736787">
    <property type="component" value="Unassembled WGS sequence"/>
</dbReference>
<dbReference type="EMBL" id="RCMK01001943">
    <property type="protein sequence ID" value="KAG2886531.1"/>
    <property type="molecule type" value="Genomic_DNA"/>
</dbReference>
<evidence type="ECO:0000256" key="1">
    <source>
        <dbReference type="SAM" id="MobiDB-lite"/>
    </source>
</evidence>
<name>A0A8T1KI37_9STRA</name>
<organism evidence="2 3">
    <name type="scientific">Phytophthora cactorum</name>
    <dbReference type="NCBI Taxonomy" id="29920"/>
    <lineage>
        <taxon>Eukaryota</taxon>
        <taxon>Sar</taxon>
        <taxon>Stramenopiles</taxon>
        <taxon>Oomycota</taxon>
        <taxon>Peronosporomycetes</taxon>
        <taxon>Peronosporales</taxon>
        <taxon>Peronosporaceae</taxon>
        <taxon>Phytophthora</taxon>
    </lineage>
</organism>
<comment type="caution">
    <text evidence="2">The sequence shown here is derived from an EMBL/GenBank/DDBJ whole genome shotgun (WGS) entry which is preliminary data.</text>
</comment>